<evidence type="ECO:0000313" key="6">
    <source>
        <dbReference type="RefSeq" id="XP_014674251.1"/>
    </source>
</evidence>
<keyword evidence="4" id="KW-1015">Disulfide bond</keyword>
<evidence type="ECO:0000256" key="4">
    <source>
        <dbReference type="ARBA" id="ARBA00023157"/>
    </source>
</evidence>
<keyword evidence="5" id="KW-1185">Reference proteome</keyword>
<evidence type="ECO:0000256" key="2">
    <source>
        <dbReference type="ARBA" id="ARBA00007785"/>
    </source>
</evidence>
<proteinExistence type="inferred from homology"/>
<accession>A0ABM1EPY0</accession>
<dbReference type="PANTHER" id="PTHR28627:SF1">
    <property type="entry name" value="CYTOCHROME C OXIDASE ASSEMBLY FACTOR 5"/>
    <property type="match status" value="1"/>
</dbReference>
<comment type="function">
    <text evidence="1">Involved in an early step of the mitochondrial complex IV assembly process.</text>
</comment>
<name>A0ABM1EPY0_PRICU</name>
<dbReference type="Pfam" id="PF10203">
    <property type="entry name" value="Pet191_N"/>
    <property type="match status" value="1"/>
</dbReference>
<dbReference type="InterPro" id="IPR018793">
    <property type="entry name" value="Cyt_c_oxidase_assmbl_Pet191"/>
</dbReference>
<gene>
    <name evidence="6" type="primary">LOC106814448</name>
</gene>
<dbReference type="GeneID" id="106814448"/>
<evidence type="ECO:0000256" key="1">
    <source>
        <dbReference type="ARBA" id="ARBA00003186"/>
    </source>
</evidence>
<dbReference type="Proteomes" id="UP000695022">
    <property type="component" value="Unplaced"/>
</dbReference>
<evidence type="ECO:0000256" key="3">
    <source>
        <dbReference type="ARBA" id="ARBA00021904"/>
    </source>
</evidence>
<reference evidence="6" key="1">
    <citation type="submission" date="2025-08" db="UniProtKB">
        <authorList>
            <consortium name="RefSeq"/>
        </authorList>
    </citation>
    <scope>IDENTIFICATION</scope>
</reference>
<protein>
    <recommendedName>
        <fullName evidence="3">Cytochrome c oxidase assembly factor 5</fullName>
    </recommendedName>
</protein>
<dbReference type="RefSeq" id="XP_014674251.1">
    <property type="nucleotide sequence ID" value="XM_014818765.1"/>
</dbReference>
<dbReference type="PANTHER" id="PTHR28627">
    <property type="entry name" value="CYTOCHROME C OXIDASE ASSEMBLY FACTOR 5"/>
    <property type="match status" value="1"/>
</dbReference>
<sequence>MPRKYVEEEDLKTKDKRPCSGLRADLLACLMESDCVQKDRKTPKDCLLSGNNPRVPIECHQLRQSFFECKKSLIDNRQRFRGRKGY</sequence>
<organism evidence="5 6">
    <name type="scientific">Priapulus caudatus</name>
    <name type="common">Priapulid worm</name>
    <dbReference type="NCBI Taxonomy" id="37621"/>
    <lineage>
        <taxon>Eukaryota</taxon>
        <taxon>Metazoa</taxon>
        <taxon>Ecdysozoa</taxon>
        <taxon>Scalidophora</taxon>
        <taxon>Priapulida</taxon>
        <taxon>Priapulimorpha</taxon>
        <taxon>Priapulimorphida</taxon>
        <taxon>Priapulidae</taxon>
        <taxon>Priapulus</taxon>
    </lineage>
</organism>
<evidence type="ECO:0000313" key="5">
    <source>
        <dbReference type="Proteomes" id="UP000695022"/>
    </source>
</evidence>
<comment type="similarity">
    <text evidence="2">Belongs to the PET191 family.</text>
</comment>